<feature type="chain" id="PRO_5022076967" description="BD-FAE-like domain-containing protein" evidence="2">
    <location>
        <begin position="27"/>
        <end position="308"/>
    </location>
</feature>
<dbReference type="InterPro" id="IPR029058">
    <property type="entry name" value="AB_hydrolase_fold"/>
</dbReference>
<evidence type="ECO:0000256" key="1">
    <source>
        <dbReference type="ARBA" id="ARBA00022801"/>
    </source>
</evidence>
<dbReference type="GO" id="GO:0016787">
    <property type="term" value="F:hydrolase activity"/>
    <property type="evidence" value="ECO:0007669"/>
    <property type="project" value="UniProtKB-KW"/>
</dbReference>
<dbReference type="RefSeq" id="WP_146849629.1">
    <property type="nucleotide sequence ID" value="NZ_BKAG01000007.1"/>
</dbReference>
<protein>
    <recommendedName>
        <fullName evidence="3">BD-FAE-like domain-containing protein</fullName>
    </recommendedName>
</protein>
<keyword evidence="1" id="KW-0378">Hydrolase</keyword>
<dbReference type="PANTHER" id="PTHR48081:SF13">
    <property type="entry name" value="ALPHA_BETA HYDROLASE"/>
    <property type="match status" value="1"/>
</dbReference>
<keyword evidence="2" id="KW-0732">Signal</keyword>
<dbReference type="EMBL" id="BKAG01000007">
    <property type="protein sequence ID" value="GEP42022.1"/>
    <property type="molecule type" value="Genomic_DNA"/>
</dbReference>
<evidence type="ECO:0000259" key="3">
    <source>
        <dbReference type="Pfam" id="PF20434"/>
    </source>
</evidence>
<feature type="signal peptide" evidence="2">
    <location>
        <begin position="1"/>
        <end position="26"/>
    </location>
</feature>
<proteinExistence type="predicted"/>
<dbReference type="Proteomes" id="UP000321577">
    <property type="component" value="Unassembled WGS sequence"/>
</dbReference>
<accession>A0A512M5L8</accession>
<dbReference type="SUPFAM" id="SSF53474">
    <property type="entry name" value="alpha/beta-Hydrolases"/>
    <property type="match status" value="1"/>
</dbReference>
<dbReference type="Gene3D" id="3.40.50.1820">
    <property type="entry name" value="alpha/beta hydrolase"/>
    <property type="match status" value="1"/>
</dbReference>
<evidence type="ECO:0000256" key="2">
    <source>
        <dbReference type="SAM" id="SignalP"/>
    </source>
</evidence>
<dbReference type="PANTHER" id="PTHR48081">
    <property type="entry name" value="AB HYDROLASE SUPERFAMILY PROTEIN C4A8.06C"/>
    <property type="match status" value="1"/>
</dbReference>
<dbReference type="AlphaFoldDB" id="A0A512M5L8"/>
<reference evidence="4 5" key="1">
    <citation type="submission" date="2019-07" db="EMBL/GenBank/DDBJ databases">
        <title>Whole genome shotgun sequence of Brevifollis gellanilyticus NBRC 108608.</title>
        <authorList>
            <person name="Hosoyama A."/>
            <person name="Uohara A."/>
            <person name="Ohji S."/>
            <person name="Ichikawa N."/>
        </authorList>
    </citation>
    <scope>NUCLEOTIDE SEQUENCE [LARGE SCALE GENOMIC DNA]</scope>
    <source>
        <strain evidence="4 5">NBRC 108608</strain>
    </source>
</reference>
<comment type="caution">
    <text evidence="4">The sequence shown here is derived from an EMBL/GenBank/DDBJ whole genome shotgun (WGS) entry which is preliminary data.</text>
</comment>
<evidence type="ECO:0000313" key="4">
    <source>
        <dbReference type="EMBL" id="GEP42022.1"/>
    </source>
</evidence>
<keyword evidence="5" id="KW-1185">Reference proteome</keyword>
<dbReference type="InterPro" id="IPR049492">
    <property type="entry name" value="BD-FAE-like_dom"/>
</dbReference>
<evidence type="ECO:0000313" key="5">
    <source>
        <dbReference type="Proteomes" id="UP000321577"/>
    </source>
</evidence>
<gene>
    <name evidence="4" type="ORF">BGE01nite_13130</name>
</gene>
<sequence length="308" mass="33486">MRLILTSLAAVAVSVSVLFPVCPCPAADVTADAPASTPALEVKVEKDVSYLPEGRKEKGDLYLPKVEDGKKHPGVLIIHGGGWKGGVRNAAREINIGTTLASHGYVCFSIDYLLDDPKSPTMCWPQNLYDCKTAVRWMRANAERLHLDVDHLGVIGGSAGGHLASMVGITGPESGLDPSGPHGELSCRVNCVVDMYGPATFEHRDLSILRATRTEAPELYKQFTVLTHLDPKDPPFLILHGTADTTVDVSQSETLAKALAEQKIEHHLEIIPDAPHTFHLQSKQKDLRPLVLAFFDKHLKPSVSNSER</sequence>
<organism evidence="4 5">
    <name type="scientific">Brevifollis gellanilyticus</name>
    <dbReference type="NCBI Taxonomy" id="748831"/>
    <lineage>
        <taxon>Bacteria</taxon>
        <taxon>Pseudomonadati</taxon>
        <taxon>Verrucomicrobiota</taxon>
        <taxon>Verrucomicrobiia</taxon>
        <taxon>Verrucomicrobiales</taxon>
        <taxon>Verrucomicrobiaceae</taxon>
    </lineage>
</organism>
<dbReference type="OrthoDB" id="9815425at2"/>
<dbReference type="Pfam" id="PF20434">
    <property type="entry name" value="BD-FAE"/>
    <property type="match status" value="1"/>
</dbReference>
<dbReference type="InterPro" id="IPR050300">
    <property type="entry name" value="GDXG_lipolytic_enzyme"/>
</dbReference>
<name>A0A512M5L8_9BACT</name>
<feature type="domain" description="BD-FAE-like" evidence="3">
    <location>
        <begin position="60"/>
        <end position="259"/>
    </location>
</feature>